<sequence>MGAVVSKVKVLSIAVRQVLEISASYERLQKRIQEDPGLPVPNPTRSFWHDVLSPIARHVPETLPVYVDVVVIGSGITGTSTARTLLREGPDNLKVLMIEARDACSGATGRNGGHVKPPLHHDYLLLKKRLGPEQAAKLIRLRLMHLREMLAVASEDDILSESQCREVDSLDVYFAQEDFDEAKKQLKAWKKDMPEESKDYIALDSRESIEKFHLSPSVVGVVYNSAGAMHPYRFVTSILLRLLKQYPDRFFFSTNTPCIEIKEASSSSPFYKVVTSRGVVLTKHIMHATNAWASHLLKPMRSKIFSVRGNMTAQRPGTTLSPSSLDGGRSWVFYDRHIGYDYLTQLPEGEQELMFGGGFVQAGEDGLGEIGCTDDSKFNSGVAAHLAGALPIIFGGQNWGEESDKIDAESGEHWFDGRVKAMWSGIIGISADRIPWVGRIPQKLTGRNAQSIPQSVADNVYSNTLEKEKVSFDPANTAAPGEWIAAGYSGEGMAHAFLCGRAVAFQILDKAQEITGWLPECLGVTEERWSKAHAEDLIEELWG</sequence>
<dbReference type="EMBL" id="NBII01000002">
    <property type="protein sequence ID" value="PAV21716.1"/>
    <property type="molecule type" value="Genomic_DNA"/>
</dbReference>
<protein>
    <submittedName>
        <fullName evidence="2">FAD dependent oxidoreductase</fullName>
    </submittedName>
</protein>
<dbReference type="InterPro" id="IPR006076">
    <property type="entry name" value="FAD-dep_OxRdtase"/>
</dbReference>
<dbReference type="OrthoDB" id="429143at2759"/>
<dbReference type="Gene3D" id="3.50.50.60">
    <property type="entry name" value="FAD/NAD(P)-binding domain"/>
    <property type="match status" value="1"/>
</dbReference>
<dbReference type="STRING" id="2282107.A0A286UQ43"/>
<dbReference type="Proteomes" id="UP000217199">
    <property type="component" value="Unassembled WGS sequence"/>
</dbReference>
<dbReference type="GO" id="GO:0005737">
    <property type="term" value="C:cytoplasm"/>
    <property type="evidence" value="ECO:0007669"/>
    <property type="project" value="TreeGrafter"/>
</dbReference>
<organism evidence="2 3">
    <name type="scientific">Pyrrhoderma noxium</name>
    <dbReference type="NCBI Taxonomy" id="2282107"/>
    <lineage>
        <taxon>Eukaryota</taxon>
        <taxon>Fungi</taxon>
        <taxon>Dikarya</taxon>
        <taxon>Basidiomycota</taxon>
        <taxon>Agaricomycotina</taxon>
        <taxon>Agaricomycetes</taxon>
        <taxon>Hymenochaetales</taxon>
        <taxon>Hymenochaetaceae</taxon>
        <taxon>Pyrrhoderma</taxon>
    </lineage>
</organism>
<dbReference type="SUPFAM" id="SSF51905">
    <property type="entry name" value="FAD/NAD(P)-binding domain"/>
    <property type="match status" value="1"/>
</dbReference>
<dbReference type="InParanoid" id="A0A286UQ43"/>
<dbReference type="AlphaFoldDB" id="A0A286UQ43"/>
<keyword evidence="3" id="KW-1185">Reference proteome</keyword>
<evidence type="ECO:0000259" key="1">
    <source>
        <dbReference type="Pfam" id="PF01266"/>
    </source>
</evidence>
<proteinExistence type="predicted"/>
<evidence type="ECO:0000313" key="2">
    <source>
        <dbReference type="EMBL" id="PAV21716.1"/>
    </source>
</evidence>
<accession>A0A286UQ43</accession>
<dbReference type="Pfam" id="PF01266">
    <property type="entry name" value="DAO"/>
    <property type="match status" value="1"/>
</dbReference>
<dbReference type="Gene3D" id="3.30.9.10">
    <property type="entry name" value="D-Amino Acid Oxidase, subunit A, domain 2"/>
    <property type="match status" value="1"/>
</dbReference>
<dbReference type="PANTHER" id="PTHR13847:SF213">
    <property type="entry name" value="DEPENDENT OXIDOREDUCTASE, PUTATIVE-RELATED"/>
    <property type="match status" value="1"/>
</dbReference>
<gene>
    <name evidence="2" type="ORF">PNOK_0167300</name>
</gene>
<evidence type="ECO:0000313" key="3">
    <source>
        <dbReference type="Proteomes" id="UP000217199"/>
    </source>
</evidence>
<dbReference type="InterPro" id="IPR036188">
    <property type="entry name" value="FAD/NAD-bd_sf"/>
</dbReference>
<dbReference type="PANTHER" id="PTHR13847">
    <property type="entry name" value="SARCOSINE DEHYDROGENASE-RELATED"/>
    <property type="match status" value="1"/>
</dbReference>
<feature type="domain" description="FAD dependent oxidoreductase" evidence="1">
    <location>
        <begin position="68"/>
        <end position="504"/>
    </location>
</feature>
<reference evidence="2 3" key="1">
    <citation type="journal article" date="2017" name="Mol. Ecol.">
        <title>Comparative and population genomic landscape of Phellinus noxius: A hypervariable fungus causing root rot in trees.</title>
        <authorList>
            <person name="Chung C.L."/>
            <person name="Lee T.J."/>
            <person name="Akiba M."/>
            <person name="Lee H.H."/>
            <person name="Kuo T.H."/>
            <person name="Liu D."/>
            <person name="Ke H.M."/>
            <person name="Yokoi T."/>
            <person name="Roa M.B."/>
            <person name="Lu M.J."/>
            <person name="Chang Y.Y."/>
            <person name="Ann P.J."/>
            <person name="Tsai J.N."/>
            <person name="Chen C.Y."/>
            <person name="Tzean S.S."/>
            <person name="Ota Y."/>
            <person name="Hattori T."/>
            <person name="Sahashi N."/>
            <person name="Liou R.F."/>
            <person name="Kikuchi T."/>
            <person name="Tsai I.J."/>
        </authorList>
    </citation>
    <scope>NUCLEOTIDE SEQUENCE [LARGE SCALE GENOMIC DNA]</scope>
    <source>
        <strain evidence="2 3">FFPRI411160</strain>
    </source>
</reference>
<name>A0A286UQ43_9AGAM</name>
<comment type="caution">
    <text evidence="2">The sequence shown here is derived from an EMBL/GenBank/DDBJ whole genome shotgun (WGS) entry which is preliminary data.</text>
</comment>